<feature type="binding site" evidence="9 11">
    <location>
        <position position="216"/>
    </location>
    <ligand>
        <name>substrate</name>
    </ligand>
</feature>
<evidence type="ECO:0000259" key="13">
    <source>
        <dbReference type="SMART" id="SM00934"/>
    </source>
</evidence>
<dbReference type="UniPathway" id="UPA00070">
    <property type="reaction ID" value="UER00120"/>
</dbReference>
<dbReference type="GO" id="GO:0044205">
    <property type="term" value="P:'de novo' UMP biosynthetic process"/>
    <property type="evidence" value="ECO:0007669"/>
    <property type="project" value="UniProtKB-UniRule"/>
</dbReference>
<dbReference type="FunFam" id="3.20.20.70:FF:000015">
    <property type="entry name" value="Orotidine 5'-phosphate decarboxylase"/>
    <property type="match status" value="1"/>
</dbReference>
<dbReference type="GO" id="GO:0006207">
    <property type="term" value="P:'de novo' pyrimidine nucleobase biosynthetic process"/>
    <property type="evidence" value="ECO:0007669"/>
    <property type="project" value="InterPro"/>
</dbReference>
<dbReference type="Proteomes" id="UP000197032">
    <property type="component" value="Unassembled WGS sequence"/>
</dbReference>
<dbReference type="RefSeq" id="WP_088554971.1">
    <property type="nucleotide sequence ID" value="NZ_BDGJ01000195.1"/>
</dbReference>
<evidence type="ECO:0000256" key="7">
    <source>
        <dbReference type="ARBA" id="ARBA00049157"/>
    </source>
</evidence>
<evidence type="ECO:0000313" key="15">
    <source>
        <dbReference type="Proteomes" id="UP000197032"/>
    </source>
</evidence>
<comment type="pathway">
    <text evidence="2 9 12">Pyrimidine metabolism; UMP biosynthesis via de novo pathway; UMP from orotate: step 2/2.</text>
</comment>
<proteinExistence type="inferred from homology"/>
<gene>
    <name evidence="9" type="primary">pyrF</name>
    <name evidence="14" type="ORF">KKC1_30490</name>
</gene>
<dbReference type="EC" id="4.1.1.23" evidence="9"/>
<dbReference type="InterPro" id="IPR014732">
    <property type="entry name" value="OMPdecase"/>
</dbReference>
<keyword evidence="15" id="KW-1185">Reference proteome</keyword>
<feature type="active site" description="For OMPdecase activity" evidence="10">
    <location>
        <position position="66"/>
    </location>
</feature>
<keyword evidence="6 9" id="KW-0456">Lyase</keyword>
<evidence type="ECO:0000256" key="5">
    <source>
        <dbReference type="ARBA" id="ARBA00022975"/>
    </source>
</evidence>
<evidence type="ECO:0000256" key="3">
    <source>
        <dbReference type="ARBA" id="ARBA00011738"/>
    </source>
</evidence>
<comment type="function">
    <text evidence="1 9">Catalyzes the decarboxylation of orotidine 5'-monophosphate (OMP) to uridine 5'-monophosphate (UMP).</text>
</comment>
<dbReference type="HAMAP" id="MF_01200_B">
    <property type="entry name" value="OMPdecase_type1_B"/>
    <property type="match status" value="1"/>
</dbReference>
<dbReference type="NCBIfam" id="NF001273">
    <property type="entry name" value="PRK00230.1"/>
    <property type="match status" value="1"/>
</dbReference>
<feature type="binding site" evidence="9 11">
    <location>
        <position position="196"/>
    </location>
    <ligand>
        <name>substrate</name>
    </ligand>
</feature>
<dbReference type="OrthoDB" id="9806203at2"/>
<evidence type="ECO:0000256" key="11">
    <source>
        <dbReference type="PIRSR" id="PIRSR614732-2"/>
    </source>
</evidence>
<feature type="binding site" evidence="9">
    <location>
        <begin position="61"/>
        <end position="70"/>
    </location>
    <ligand>
        <name>substrate</name>
    </ligand>
</feature>
<dbReference type="EMBL" id="BDGJ01000195">
    <property type="protein sequence ID" value="GAW93928.1"/>
    <property type="molecule type" value="Genomic_DNA"/>
</dbReference>
<accession>A0A1Z5HWY4</accession>
<dbReference type="PROSITE" id="PS00156">
    <property type="entry name" value="OMPDECASE"/>
    <property type="match status" value="1"/>
</dbReference>
<evidence type="ECO:0000313" key="14">
    <source>
        <dbReference type="EMBL" id="GAW93928.1"/>
    </source>
</evidence>
<dbReference type="Gene3D" id="3.20.20.70">
    <property type="entry name" value="Aldolase class I"/>
    <property type="match status" value="1"/>
</dbReference>
<feature type="binding site" evidence="9 11">
    <location>
        <position position="34"/>
    </location>
    <ligand>
        <name>substrate</name>
    </ligand>
</feature>
<sequence>MRDRERLIVALDTSDLKQASRIVDLLAPHVGMFKVGMQLYYSHGPEAVREIMRRGAKVFLDLKLHDIPNTVARAVEVMVDLGVFMFNLHVAGGREMLKRAAETARSRAQEKGVQKPLILGVTVLTSLDEKALREEIGIPKPLRETVKDWAYMAKEAGLDGVVASAQEVELIRKVCGDDFVIVTPGIRPAWAEHGDQKRVTSPAEAVAAGATYLVVGRPVTAAPDPVEAVRKIMDEMEGL</sequence>
<feature type="active site" description="For OMPdecase activity" evidence="10">
    <location>
        <position position="61"/>
    </location>
</feature>
<evidence type="ECO:0000256" key="1">
    <source>
        <dbReference type="ARBA" id="ARBA00002356"/>
    </source>
</evidence>
<feature type="binding site" evidence="9 11">
    <location>
        <position position="12"/>
    </location>
    <ligand>
        <name>substrate</name>
    </ligand>
</feature>
<dbReference type="NCBIfam" id="TIGR01740">
    <property type="entry name" value="pyrF"/>
    <property type="match status" value="1"/>
</dbReference>
<keyword evidence="4 9" id="KW-0210">Decarboxylase</keyword>
<dbReference type="GO" id="GO:0004590">
    <property type="term" value="F:orotidine-5'-phosphate decarboxylase activity"/>
    <property type="evidence" value="ECO:0007669"/>
    <property type="project" value="UniProtKB-UniRule"/>
</dbReference>
<evidence type="ECO:0000256" key="4">
    <source>
        <dbReference type="ARBA" id="ARBA00022793"/>
    </source>
</evidence>
<protein>
    <recommendedName>
        <fullName evidence="9">Orotidine 5'-phosphate decarboxylase</fullName>
        <ecNumber evidence="9">4.1.1.23</ecNumber>
    </recommendedName>
    <alternativeName>
        <fullName evidence="9">OMP decarboxylase</fullName>
        <shortName evidence="9">OMPDCase</shortName>
        <shortName evidence="9">OMPdecase</shortName>
    </alternativeName>
</protein>
<dbReference type="PANTHER" id="PTHR32119">
    <property type="entry name" value="OROTIDINE 5'-PHOSPHATE DECARBOXYLASE"/>
    <property type="match status" value="1"/>
</dbReference>
<dbReference type="InterPro" id="IPR011060">
    <property type="entry name" value="RibuloseP-bd_barrel"/>
</dbReference>
<dbReference type="AlphaFoldDB" id="A0A1Z5HWY4"/>
<keyword evidence="5 9" id="KW-0665">Pyrimidine biosynthesis</keyword>
<comment type="catalytic activity">
    <reaction evidence="7 9 12">
        <text>orotidine 5'-phosphate + H(+) = UMP + CO2</text>
        <dbReference type="Rhea" id="RHEA:11596"/>
        <dbReference type="ChEBI" id="CHEBI:15378"/>
        <dbReference type="ChEBI" id="CHEBI:16526"/>
        <dbReference type="ChEBI" id="CHEBI:57538"/>
        <dbReference type="ChEBI" id="CHEBI:57865"/>
        <dbReference type="EC" id="4.1.1.23"/>
    </reaction>
</comment>
<dbReference type="PANTHER" id="PTHR32119:SF2">
    <property type="entry name" value="OROTIDINE 5'-PHOSPHATE DECARBOXYLASE"/>
    <property type="match status" value="1"/>
</dbReference>
<dbReference type="CDD" id="cd04725">
    <property type="entry name" value="OMP_decarboxylase_like"/>
    <property type="match status" value="1"/>
</dbReference>
<dbReference type="InterPro" id="IPR013785">
    <property type="entry name" value="Aldolase_TIM"/>
</dbReference>
<dbReference type="InterPro" id="IPR047596">
    <property type="entry name" value="OMPdecase_bac"/>
</dbReference>
<evidence type="ECO:0000256" key="8">
    <source>
        <dbReference type="ARBA" id="ARBA00061012"/>
    </source>
</evidence>
<feature type="binding site" evidence="9 11">
    <location>
        <position position="125"/>
    </location>
    <ligand>
        <name>substrate</name>
    </ligand>
</feature>
<feature type="binding site" evidence="9 11">
    <location>
        <position position="187"/>
    </location>
    <ligand>
        <name>substrate</name>
    </ligand>
</feature>
<feature type="active site" description="Proton donor" evidence="9">
    <location>
        <position position="63"/>
    </location>
</feature>
<dbReference type="InterPro" id="IPR001754">
    <property type="entry name" value="OMPdeCOase_dom"/>
</dbReference>
<comment type="caution">
    <text evidence="14">The sequence shown here is derived from an EMBL/GenBank/DDBJ whole genome shotgun (WGS) entry which is preliminary data.</text>
</comment>
<feature type="binding site" evidence="9 11">
    <location>
        <position position="217"/>
    </location>
    <ligand>
        <name>substrate</name>
    </ligand>
</feature>
<dbReference type="Pfam" id="PF00215">
    <property type="entry name" value="OMPdecase"/>
    <property type="match status" value="1"/>
</dbReference>
<evidence type="ECO:0000256" key="10">
    <source>
        <dbReference type="PIRSR" id="PIRSR614732-1"/>
    </source>
</evidence>
<evidence type="ECO:0000256" key="2">
    <source>
        <dbReference type="ARBA" id="ARBA00004861"/>
    </source>
</evidence>
<evidence type="ECO:0000256" key="6">
    <source>
        <dbReference type="ARBA" id="ARBA00023239"/>
    </source>
</evidence>
<dbReference type="SUPFAM" id="SSF51366">
    <property type="entry name" value="Ribulose-phoshate binding barrel"/>
    <property type="match status" value="1"/>
</dbReference>
<reference evidence="15" key="1">
    <citation type="journal article" date="2017" name="Appl. Environ. Microbiol.">
        <title>Genomic Analysis of Calderihabitans maritimus KKC1, a Thermophilic, Hydrogenogenic, Carboxydotrophic Bacterium Isolated from Marine Sediment.</title>
        <authorList>
            <person name="Omae K."/>
            <person name="Yoneda Y."/>
            <person name="Fukuyama Y."/>
            <person name="Yoshida T."/>
            <person name="Sako Y."/>
        </authorList>
    </citation>
    <scope>NUCLEOTIDE SEQUENCE [LARGE SCALE GENOMIC DNA]</scope>
    <source>
        <strain evidence="15">KKC1</strain>
    </source>
</reference>
<comment type="similarity">
    <text evidence="8 9">Belongs to the OMP decarboxylase family. Type 1 subfamily.</text>
</comment>
<feature type="active site" description="For OMPdecase activity" evidence="10">
    <location>
        <position position="63"/>
    </location>
</feature>
<evidence type="ECO:0000256" key="12">
    <source>
        <dbReference type="RuleBase" id="RU000512"/>
    </source>
</evidence>
<evidence type="ECO:0000256" key="9">
    <source>
        <dbReference type="HAMAP-Rule" id="MF_01200"/>
    </source>
</evidence>
<dbReference type="InterPro" id="IPR018089">
    <property type="entry name" value="OMPdecase_AS"/>
</dbReference>
<feature type="domain" description="Orotidine 5'-phosphate decarboxylase" evidence="13">
    <location>
        <begin position="6"/>
        <end position="232"/>
    </location>
</feature>
<dbReference type="SMART" id="SM00934">
    <property type="entry name" value="OMPdecase"/>
    <property type="match status" value="1"/>
</dbReference>
<organism evidence="14 15">
    <name type="scientific">Calderihabitans maritimus</name>
    <dbReference type="NCBI Taxonomy" id="1246530"/>
    <lineage>
        <taxon>Bacteria</taxon>
        <taxon>Bacillati</taxon>
        <taxon>Bacillota</taxon>
        <taxon>Clostridia</taxon>
        <taxon>Neomoorellales</taxon>
        <taxon>Calderihabitantaceae</taxon>
        <taxon>Calderihabitans</taxon>
    </lineage>
</organism>
<name>A0A1Z5HWY4_9FIRM</name>
<comment type="subunit">
    <text evidence="3 9">Homodimer.</text>
</comment>
<dbReference type="GO" id="GO:0005829">
    <property type="term" value="C:cytosol"/>
    <property type="evidence" value="ECO:0007669"/>
    <property type="project" value="TreeGrafter"/>
</dbReference>